<proteinExistence type="predicted"/>
<sequence length="48" mass="5675">MNQNFIQVKFYDSKISSQHFKLKILLKFNPQDPECKTSEVKLLNKICS</sequence>
<evidence type="ECO:0000313" key="1">
    <source>
        <dbReference type="EMBL" id="EEV17642.1"/>
    </source>
</evidence>
<dbReference type="EMBL" id="ACYG01000024">
    <property type="protein sequence ID" value="EEV17642.1"/>
    <property type="molecule type" value="Genomic_DNA"/>
</dbReference>
<keyword evidence="2" id="KW-1185">Reference proteome</keyword>
<comment type="caution">
    <text evidence="1">The sequence shown here is derived from an EMBL/GenBank/DDBJ whole genome shotgun (WGS) entry which is preliminary data.</text>
</comment>
<organism evidence="1 2">
    <name type="scientific">Campylobacter gracilis RM3268</name>
    <dbReference type="NCBI Taxonomy" id="553220"/>
    <lineage>
        <taxon>Bacteria</taxon>
        <taxon>Pseudomonadati</taxon>
        <taxon>Campylobacterota</taxon>
        <taxon>Epsilonproteobacteria</taxon>
        <taxon>Campylobacterales</taxon>
        <taxon>Campylobacteraceae</taxon>
        <taxon>Campylobacter</taxon>
    </lineage>
</organism>
<reference evidence="1 2" key="1">
    <citation type="submission" date="2009-07" db="EMBL/GenBank/DDBJ databases">
        <authorList>
            <person name="Madupu R."/>
            <person name="Sebastian Y."/>
            <person name="Durkin A.S."/>
            <person name="Torralba M."/>
            <person name="Methe B."/>
            <person name="Sutton G.G."/>
            <person name="Strausberg R.L."/>
            <person name="Nelson K.E."/>
        </authorList>
    </citation>
    <scope>NUCLEOTIDE SEQUENCE [LARGE SCALE GENOMIC DNA]</scope>
    <source>
        <strain evidence="1 2">RM3268</strain>
    </source>
</reference>
<accession>C8PHM8</accession>
<gene>
    <name evidence="1" type="ORF">CAMGR0001_0474</name>
</gene>
<dbReference type="AlphaFoldDB" id="C8PHM8"/>
<evidence type="ECO:0000313" key="2">
    <source>
        <dbReference type="Proteomes" id="UP000005709"/>
    </source>
</evidence>
<name>C8PHM8_9BACT</name>
<dbReference type="Proteomes" id="UP000005709">
    <property type="component" value="Unassembled WGS sequence"/>
</dbReference>
<protein>
    <submittedName>
        <fullName evidence="1">Uncharacterized protein</fullName>
    </submittedName>
</protein>